<feature type="region of interest" description="Disordered" evidence="3">
    <location>
        <begin position="409"/>
        <end position="476"/>
    </location>
</feature>
<keyword evidence="2" id="KW-0539">Nucleus</keyword>
<dbReference type="AlphaFoldDB" id="M2RRY7"/>
<dbReference type="CDD" id="cd18968">
    <property type="entry name" value="chromodomain"/>
    <property type="match status" value="1"/>
</dbReference>
<evidence type="ECO:0000256" key="1">
    <source>
        <dbReference type="ARBA" id="ARBA00004123"/>
    </source>
</evidence>
<evidence type="ECO:0000256" key="3">
    <source>
        <dbReference type="SAM" id="MobiDB-lite"/>
    </source>
</evidence>
<evidence type="ECO:0000256" key="2">
    <source>
        <dbReference type="ARBA" id="ARBA00023242"/>
    </source>
</evidence>
<gene>
    <name evidence="5" type="ORF">CERSUDRAFT_110243</name>
</gene>
<name>M2RRY7_CERS8</name>
<proteinExistence type="predicted"/>
<evidence type="ECO:0000259" key="4">
    <source>
        <dbReference type="PROSITE" id="PS50013"/>
    </source>
</evidence>
<dbReference type="Gene3D" id="2.40.50.40">
    <property type="match status" value="1"/>
</dbReference>
<feature type="compositionally biased region" description="Polar residues" evidence="3">
    <location>
        <begin position="251"/>
        <end position="260"/>
    </location>
</feature>
<feature type="compositionally biased region" description="Polar residues" evidence="3">
    <location>
        <begin position="420"/>
        <end position="435"/>
    </location>
</feature>
<reference evidence="5 6" key="1">
    <citation type="journal article" date="2012" name="Proc. Natl. Acad. Sci. U.S.A.">
        <title>Comparative genomics of Ceriporiopsis subvermispora and Phanerochaete chrysosporium provide insight into selective ligninolysis.</title>
        <authorList>
            <person name="Fernandez-Fueyo E."/>
            <person name="Ruiz-Duenas F.J."/>
            <person name="Ferreira P."/>
            <person name="Floudas D."/>
            <person name="Hibbett D.S."/>
            <person name="Canessa P."/>
            <person name="Larrondo L.F."/>
            <person name="James T.Y."/>
            <person name="Seelenfreund D."/>
            <person name="Lobos S."/>
            <person name="Polanco R."/>
            <person name="Tello M."/>
            <person name="Honda Y."/>
            <person name="Watanabe T."/>
            <person name="Watanabe T."/>
            <person name="Ryu J.S."/>
            <person name="Kubicek C.P."/>
            <person name="Schmoll M."/>
            <person name="Gaskell J."/>
            <person name="Hammel K.E."/>
            <person name="St John F.J."/>
            <person name="Vanden Wymelenberg A."/>
            <person name="Sabat G."/>
            <person name="Splinter BonDurant S."/>
            <person name="Syed K."/>
            <person name="Yadav J.S."/>
            <person name="Doddapaneni H."/>
            <person name="Subramanian V."/>
            <person name="Lavin J.L."/>
            <person name="Oguiza J.A."/>
            <person name="Perez G."/>
            <person name="Pisabarro A.G."/>
            <person name="Ramirez L."/>
            <person name="Santoyo F."/>
            <person name="Master E."/>
            <person name="Coutinho P.M."/>
            <person name="Henrissat B."/>
            <person name="Lombard V."/>
            <person name="Magnuson J.K."/>
            <person name="Kuees U."/>
            <person name="Hori C."/>
            <person name="Igarashi K."/>
            <person name="Samejima M."/>
            <person name="Held B.W."/>
            <person name="Barry K.W."/>
            <person name="LaButti K.M."/>
            <person name="Lapidus A."/>
            <person name="Lindquist E.A."/>
            <person name="Lucas S.M."/>
            <person name="Riley R."/>
            <person name="Salamov A.A."/>
            <person name="Hoffmeister D."/>
            <person name="Schwenk D."/>
            <person name="Hadar Y."/>
            <person name="Yarden O."/>
            <person name="de Vries R.P."/>
            <person name="Wiebenga A."/>
            <person name="Stenlid J."/>
            <person name="Eastwood D."/>
            <person name="Grigoriev I.V."/>
            <person name="Berka R.M."/>
            <person name="Blanchette R.A."/>
            <person name="Kersten P."/>
            <person name="Martinez A.T."/>
            <person name="Vicuna R."/>
            <person name="Cullen D."/>
        </authorList>
    </citation>
    <scope>NUCLEOTIDE SEQUENCE [LARGE SCALE GENOMIC DNA]</scope>
    <source>
        <strain evidence="5 6">B</strain>
    </source>
</reference>
<accession>M2RRY7</accession>
<dbReference type="PROSITE" id="PS50013">
    <property type="entry name" value="CHROMO_2"/>
    <property type="match status" value="1"/>
</dbReference>
<dbReference type="SUPFAM" id="SSF54160">
    <property type="entry name" value="Chromo domain-like"/>
    <property type="match status" value="1"/>
</dbReference>
<dbReference type="PROSITE" id="PS00598">
    <property type="entry name" value="CHROMO_1"/>
    <property type="match status" value="1"/>
</dbReference>
<dbReference type="GO" id="GO:0006338">
    <property type="term" value="P:chromatin remodeling"/>
    <property type="evidence" value="ECO:0007669"/>
    <property type="project" value="UniProtKB-ARBA"/>
</dbReference>
<evidence type="ECO:0000313" key="5">
    <source>
        <dbReference type="EMBL" id="EMD41671.1"/>
    </source>
</evidence>
<dbReference type="SMART" id="SM00298">
    <property type="entry name" value="CHROMO"/>
    <property type="match status" value="1"/>
</dbReference>
<feature type="compositionally biased region" description="Basic and acidic residues" evidence="3">
    <location>
        <begin position="293"/>
        <end position="308"/>
    </location>
</feature>
<dbReference type="Pfam" id="PF00385">
    <property type="entry name" value="Chromo"/>
    <property type="match status" value="1"/>
</dbReference>
<dbReference type="HOGENOM" id="CLU_012918_0_0_1"/>
<dbReference type="Proteomes" id="UP000016930">
    <property type="component" value="Unassembled WGS sequence"/>
</dbReference>
<protein>
    <recommendedName>
        <fullName evidence="4">Chromo domain-containing protein</fullName>
    </recommendedName>
</protein>
<dbReference type="InterPro" id="IPR000953">
    <property type="entry name" value="Chromo/chromo_shadow_dom"/>
</dbReference>
<sequence>MPKKKTVKDESDSDGSDEGDGGQFVVEVITMARVTKKKKWEYRVKWAGYDSESDTWEPEENVASCDRLLKGFWSNIGLDNDDYPPGHTVRATPSWIKKEKERFRKEFGVVKKDSSDTESGGEKQPASSHKSKDAESNRKRKTKKKQKKEETMDKPSTSSGKRKVIVLSSDDGESSDERPLLKKVKKRHKSPSETTTDSSIKKPSMQKPRLTLRISAGQDKSQISQKGKEKETVTPMRAAGSPANERAGSLFSDSETSSQDMALREQVSAKHAQSLKEKPVEKSKALSKPSPILDKDKPTAKKITERRGVKPMPLPISSVSTGITTKARVAQGLHTPTTPGLSPALPNVSALKGLSFKKKTTAEGPSAQKVPSASSATAPPPLASLPPSVSRRGRESISVVEDVPFVQSPISAQDADRGSPFTTRSPVIQSPAESSTDPRRRPAPPPLPRSRPPPPPLPRNVAPEPTPPTPSTPADDAMAAANEFLNTIMPSELAAPMNEEAEERPLAVPLPRLYRQTSTSTATSDVKFQWTGDLFIDVNQDKAERLCNVKLSCITNPRPGGLRFNVCFRAADSLRLQKLHPVADLYLLLRACTTVQQLAKIEIQSDDDKEGFSAVLAYMQRSDLFTYSRAIMDDAPTGVIFIFPDTSLEICGLFQVPQEFRLKGTLLCALVPFKLTPSECLPLDYQEKNLPIGPTLDLPEKLTPAILHTFNILRLPRTLHDFLTKKPRKYYICHSSDGQRTPGYETSLLIDVLKKYNAVLATHKDYLNVVFVHAGSFDALRKLESLAERRRRELEVRFYVYGTHESVSPSRWGIREIYPIGGVVTFTPTALIKDPIGITNLVRKVDEHPLWTCFILPSVLAMAAKLVSQNASPLIQLDRGEFLFEELLKLIEEGSLAMTRAPPLKGQAKVKADAAREWIAQQMSILGKNSRELLEECIKSAADQYKHITEADIGGTIDQEVLRQMKSMQMQPAIMDDYRRFVVITSAGSDKYRDGIEFLPLSHFSFKDEFFPKEATEDRRPR</sequence>
<feature type="compositionally biased region" description="Acidic residues" evidence="3">
    <location>
        <begin position="11"/>
        <end position="20"/>
    </location>
</feature>
<feature type="compositionally biased region" description="Pro residues" evidence="3">
    <location>
        <begin position="443"/>
        <end position="471"/>
    </location>
</feature>
<dbReference type="OrthoDB" id="433924at2759"/>
<dbReference type="GO" id="GO:0005634">
    <property type="term" value="C:nucleus"/>
    <property type="evidence" value="ECO:0007669"/>
    <property type="project" value="UniProtKB-SubCell"/>
</dbReference>
<dbReference type="InterPro" id="IPR023780">
    <property type="entry name" value="Chromo_domain"/>
</dbReference>
<dbReference type="InterPro" id="IPR016197">
    <property type="entry name" value="Chromo-like_dom_sf"/>
</dbReference>
<feature type="region of interest" description="Disordered" evidence="3">
    <location>
        <begin position="356"/>
        <end position="396"/>
    </location>
</feature>
<comment type="subcellular location">
    <subcellularLocation>
        <location evidence="1">Nucleus</location>
    </subcellularLocation>
</comment>
<dbReference type="EMBL" id="KB445791">
    <property type="protein sequence ID" value="EMD41671.1"/>
    <property type="molecule type" value="Genomic_DNA"/>
</dbReference>
<feature type="compositionally biased region" description="Basic and acidic residues" evidence="3">
    <location>
        <begin position="274"/>
        <end position="284"/>
    </location>
</feature>
<keyword evidence="6" id="KW-1185">Reference proteome</keyword>
<evidence type="ECO:0000313" key="6">
    <source>
        <dbReference type="Proteomes" id="UP000016930"/>
    </source>
</evidence>
<organism evidence="5 6">
    <name type="scientific">Ceriporiopsis subvermispora (strain B)</name>
    <name type="common">White-rot fungus</name>
    <name type="synonym">Gelatoporia subvermispora</name>
    <dbReference type="NCBI Taxonomy" id="914234"/>
    <lineage>
        <taxon>Eukaryota</taxon>
        <taxon>Fungi</taxon>
        <taxon>Dikarya</taxon>
        <taxon>Basidiomycota</taxon>
        <taxon>Agaricomycotina</taxon>
        <taxon>Agaricomycetes</taxon>
        <taxon>Polyporales</taxon>
        <taxon>Gelatoporiaceae</taxon>
        <taxon>Gelatoporia</taxon>
    </lineage>
</organism>
<dbReference type="STRING" id="914234.M2RRY7"/>
<feature type="region of interest" description="Disordered" evidence="3">
    <location>
        <begin position="1"/>
        <end position="22"/>
    </location>
</feature>
<dbReference type="InterPro" id="IPR023779">
    <property type="entry name" value="Chromodomain_CS"/>
</dbReference>
<feature type="region of interest" description="Disordered" evidence="3">
    <location>
        <begin position="107"/>
        <end position="323"/>
    </location>
</feature>
<feature type="domain" description="Chromo" evidence="4">
    <location>
        <begin position="24"/>
        <end position="72"/>
    </location>
</feature>